<evidence type="ECO:0000313" key="8">
    <source>
        <dbReference type="Proteomes" id="UP001500449"/>
    </source>
</evidence>
<dbReference type="GO" id="GO:0005524">
    <property type="term" value="F:ATP binding"/>
    <property type="evidence" value="ECO:0007669"/>
    <property type="project" value="UniProtKB-KW"/>
</dbReference>
<accession>A0ABN2MIX9</accession>
<keyword evidence="8" id="KW-1185">Reference proteome</keyword>
<organism evidence="7 8">
    <name type="scientific">Pseudonocardia ailaonensis</name>
    <dbReference type="NCBI Taxonomy" id="367279"/>
    <lineage>
        <taxon>Bacteria</taxon>
        <taxon>Bacillati</taxon>
        <taxon>Actinomycetota</taxon>
        <taxon>Actinomycetes</taxon>
        <taxon>Pseudonocardiales</taxon>
        <taxon>Pseudonocardiaceae</taxon>
        <taxon>Pseudonocardia</taxon>
    </lineage>
</organism>
<dbReference type="RefSeq" id="WP_344411548.1">
    <property type="nucleotide sequence ID" value="NZ_BAAAQK010000001.1"/>
</dbReference>
<dbReference type="Proteomes" id="UP001500449">
    <property type="component" value="Unassembled WGS sequence"/>
</dbReference>
<dbReference type="PANTHER" id="PTHR43820">
    <property type="entry name" value="HIGH-AFFINITY BRANCHED-CHAIN AMINO ACID TRANSPORT ATP-BINDING PROTEIN LIVF"/>
    <property type="match status" value="1"/>
</dbReference>
<name>A0ABN2MIX9_9PSEU</name>
<evidence type="ECO:0000259" key="6">
    <source>
        <dbReference type="PROSITE" id="PS50893"/>
    </source>
</evidence>
<keyword evidence="5" id="KW-0029">Amino-acid transport</keyword>
<dbReference type="Pfam" id="PF00005">
    <property type="entry name" value="ABC_tran"/>
    <property type="match status" value="1"/>
</dbReference>
<dbReference type="PANTHER" id="PTHR43820:SF4">
    <property type="entry name" value="HIGH-AFFINITY BRANCHED-CHAIN AMINO ACID TRANSPORT ATP-BINDING PROTEIN LIVF"/>
    <property type="match status" value="1"/>
</dbReference>
<dbReference type="Gene3D" id="3.40.50.300">
    <property type="entry name" value="P-loop containing nucleotide triphosphate hydrolases"/>
    <property type="match status" value="1"/>
</dbReference>
<protein>
    <submittedName>
        <fullName evidence="7">ABC transporter ATP-binding protein</fullName>
    </submittedName>
</protein>
<dbReference type="InterPro" id="IPR003593">
    <property type="entry name" value="AAA+_ATPase"/>
</dbReference>
<keyword evidence="2" id="KW-0813">Transport</keyword>
<evidence type="ECO:0000256" key="5">
    <source>
        <dbReference type="ARBA" id="ARBA00022970"/>
    </source>
</evidence>
<dbReference type="InterPro" id="IPR003439">
    <property type="entry name" value="ABC_transporter-like_ATP-bd"/>
</dbReference>
<feature type="domain" description="ABC transporter" evidence="6">
    <location>
        <begin position="5"/>
        <end position="226"/>
    </location>
</feature>
<dbReference type="PROSITE" id="PS50893">
    <property type="entry name" value="ABC_TRANSPORTER_2"/>
    <property type="match status" value="1"/>
</dbReference>
<dbReference type="SUPFAM" id="SSF52540">
    <property type="entry name" value="P-loop containing nucleoside triphosphate hydrolases"/>
    <property type="match status" value="1"/>
</dbReference>
<evidence type="ECO:0000256" key="3">
    <source>
        <dbReference type="ARBA" id="ARBA00022741"/>
    </source>
</evidence>
<comment type="similarity">
    <text evidence="1">Belongs to the ABC transporter superfamily.</text>
</comment>
<evidence type="ECO:0000256" key="2">
    <source>
        <dbReference type="ARBA" id="ARBA00022448"/>
    </source>
</evidence>
<dbReference type="InterPro" id="IPR027417">
    <property type="entry name" value="P-loop_NTPase"/>
</dbReference>
<proteinExistence type="inferred from homology"/>
<keyword evidence="4 7" id="KW-0067">ATP-binding</keyword>
<reference evidence="7 8" key="1">
    <citation type="journal article" date="2019" name="Int. J. Syst. Evol. Microbiol.">
        <title>The Global Catalogue of Microorganisms (GCM) 10K type strain sequencing project: providing services to taxonomists for standard genome sequencing and annotation.</title>
        <authorList>
            <consortium name="The Broad Institute Genomics Platform"/>
            <consortium name="The Broad Institute Genome Sequencing Center for Infectious Disease"/>
            <person name="Wu L."/>
            <person name="Ma J."/>
        </authorList>
    </citation>
    <scope>NUCLEOTIDE SEQUENCE [LARGE SCALE GENOMIC DNA]</scope>
    <source>
        <strain evidence="7 8">JCM 16009</strain>
    </source>
</reference>
<sequence>MTVLLRAEGVSASYSGVPAIRDISLEVRAGEVVALLGANGAGKTTTLLTLAGEVPVDTGEVYWREEVCRLPLHKRARQGLGLVADDRSVFMELTARENLRVGKADLARIAEIAPELTDHLDRRTGLLSGGQQQILTLARALARKPVVLLADELSLGLAPLVVNRLLRTIRQAADSGVGVLLVEQQVRKVLAVADRVYVLQNGKIHFEGTAAEAKREVAQIEAAYLAQPADA</sequence>
<evidence type="ECO:0000256" key="1">
    <source>
        <dbReference type="ARBA" id="ARBA00005417"/>
    </source>
</evidence>
<dbReference type="SMART" id="SM00382">
    <property type="entry name" value="AAA"/>
    <property type="match status" value="1"/>
</dbReference>
<keyword evidence="3" id="KW-0547">Nucleotide-binding</keyword>
<gene>
    <name evidence="7" type="ORF">GCM10009836_01740</name>
</gene>
<comment type="caution">
    <text evidence="7">The sequence shown here is derived from an EMBL/GenBank/DDBJ whole genome shotgun (WGS) entry which is preliminary data.</text>
</comment>
<evidence type="ECO:0000313" key="7">
    <source>
        <dbReference type="EMBL" id="GAA1827683.1"/>
    </source>
</evidence>
<evidence type="ECO:0000256" key="4">
    <source>
        <dbReference type="ARBA" id="ARBA00022840"/>
    </source>
</evidence>
<dbReference type="EMBL" id="BAAAQK010000001">
    <property type="protein sequence ID" value="GAA1827683.1"/>
    <property type="molecule type" value="Genomic_DNA"/>
</dbReference>
<dbReference type="InterPro" id="IPR052156">
    <property type="entry name" value="BCAA_Transport_ATP-bd_LivF"/>
</dbReference>